<feature type="domain" description="EamA" evidence="2">
    <location>
        <begin position="149"/>
        <end position="280"/>
    </location>
</feature>
<dbReference type="PANTHER" id="PTHR22911">
    <property type="entry name" value="ACYL-MALONYL CONDENSING ENZYME-RELATED"/>
    <property type="match status" value="1"/>
</dbReference>
<feature type="transmembrane region" description="Helical" evidence="1">
    <location>
        <begin position="124"/>
        <end position="140"/>
    </location>
</feature>
<feature type="transmembrane region" description="Helical" evidence="1">
    <location>
        <begin position="146"/>
        <end position="167"/>
    </location>
</feature>
<keyword evidence="4" id="KW-1185">Reference proteome</keyword>
<dbReference type="Pfam" id="PF00892">
    <property type="entry name" value="EamA"/>
    <property type="match status" value="2"/>
</dbReference>
<keyword evidence="1" id="KW-1133">Transmembrane helix</keyword>
<accession>A0ABU3YC90</accession>
<sequence length="293" mass="30914">MQTAQPLRGALLAATSLMLFACMDTTTKYLATRYDVPLIVACRYLVNLLLMLALVAPSYGRAIMQTQRTGLVIVRALALAATSLLMGLALQTISVAEATAINFLAPLLVVVAAGPLLGERIGAVGWVAALMGFAGVLLIARPGGGLAMTGALLAFACVGLNVTYQLLSRVLARSESTIAMLFYSALVGSILFGLIGPWFWAGRVPSWIEALLFLSLGVYGGLGHYLYTAAFRYAPASLLATINYAQLLWAGLLGWLVFGYIPDGIALVGMLVICVSGVMVALATRRAPAKREV</sequence>
<gene>
    <name evidence="3" type="ORF">RZN05_18590</name>
</gene>
<evidence type="ECO:0000313" key="3">
    <source>
        <dbReference type="EMBL" id="MDV3459013.1"/>
    </source>
</evidence>
<organism evidence="3 4">
    <name type="scientific">Sphingomonas agrestis</name>
    <dbReference type="NCBI Taxonomy" id="3080540"/>
    <lineage>
        <taxon>Bacteria</taxon>
        <taxon>Pseudomonadati</taxon>
        <taxon>Pseudomonadota</taxon>
        <taxon>Alphaproteobacteria</taxon>
        <taxon>Sphingomonadales</taxon>
        <taxon>Sphingomonadaceae</taxon>
        <taxon>Sphingomonas</taxon>
    </lineage>
</organism>
<feature type="transmembrane region" description="Helical" evidence="1">
    <location>
        <begin position="99"/>
        <end position="117"/>
    </location>
</feature>
<feature type="transmembrane region" description="Helical" evidence="1">
    <location>
        <begin position="72"/>
        <end position="93"/>
    </location>
</feature>
<dbReference type="SUPFAM" id="SSF103481">
    <property type="entry name" value="Multidrug resistance efflux transporter EmrE"/>
    <property type="match status" value="2"/>
</dbReference>
<dbReference type="RefSeq" id="WP_317228172.1">
    <property type="nucleotide sequence ID" value="NZ_JAWJEJ010000002.1"/>
</dbReference>
<dbReference type="EMBL" id="JAWJEJ010000002">
    <property type="protein sequence ID" value="MDV3459013.1"/>
    <property type="molecule type" value="Genomic_DNA"/>
</dbReference>
<dbReference type="PANTHER" id="PTHR22911:SF103">
    <property type="entry name" value="BLR2811 PROTEIN"/>
    <property type="match status" value="1"/>
</dbReference>
<feature type="transmembrane region" description="Helical" evidence="1">
    <location>
        <begin position="38"/>
        <end position="60"/>
    </location>
</feature>
<name>A0ABU3YC90_9SPHN</name>
<feature type="transmembrane region" description="Helical" evidence="1">
    <location>
        <begin position="179"/>
        <end position="200"/>
    </location>
</feature>
<feature type="transmembrane region" description="Helical" evidence="1">
    <location>
        <begin position="238"/>
        <end position="258"/>
    </location>
</feature>
<feature type="transmembrane region" description="Helical" evidence="1">
    <location>
        <begin position="7"/>
        <end position="26"/>
    </location>
</feature>
<evidence type="ECO:0000313" key="4">
    <source>
        <dbReference type="Proteomes" id="UP001273531"/>
    </source>
</evidence>
<feature type="transmembrane region" description="Helical" evidence="1">
    <location>
        <begin position="264"/>
        <end position="283"/>
    </location>
</feature>
<feature type="transmembrane region" description="Helical" evidence="1">
    <location>
        <begin position="206"/>
        <end position="226"/>
    </location>
</feature>
<protein>
    <submittedName>
        <fullName evidence="3">DMT family transporter</fullName>
    </submittedName>
</protein>
<evidence type="ECO:0000256" key="1">
    <source>
        <dbReference type="SAM" id="Phobius"/>
    </source>
</evidence>
<dbReference type="Proteomes" id="UP001273531">
    <property type="component" value="Unassembled WGS sequence"/>
</dbReference>
<keyword evidence="1" id="KW-0472">Membrane</keyword>
<reference evidence="3 4" key="1">
    <citation type="submission" date="2023-10" db="EMBL/GenBank/DDBJ databases">
        <title>Sphingomonas sp. HF-S4 16S ribosomal RNA gene Genome sequencing and assembly.</title>
        <authorList>
            <person name="Lee H."/>
        </authorList>
    </citation>
    <scope>NUCLEOTIDE SEQUENCE [LARGE SCALE GENOMIC DNA]</scope>
    <source>
        <strain evidence="3 4">HF-S4</strain>
    </source>
</reference>
<proteinExistence type="predicted"/>
<keyword evidence="1" id="KW-0812">Transmembrane</keyword>
<dbReference type="InterPro" id="IPR037185">
    <property type="entry name" value="EmrE-like"/>
</dbReference>
<dbReference type="InterPro" id="IPR000620">
    <property type="entry name" value="EamA_dom"/>
</dbReference>
<comment type="caution">
    <text evidence="3">The sequence shown here is derived from an EMBL/GenBank/DDBJ whole genome shotgun (WGS) entry which is preliminary data.</text>
</comment>
<feature type="domain" description="EamA" evidence="2">
    <location>
        <begin position="8"/>
        <end position="140"/>
    </location>
</feature>
<evidence type="ECO:0000259" key="2">
    <source>
        <dbReference type="Pfam" id="PF00892"/>
    </source>
</evidence>